<evidence type="ECO:0000256" key="1">
    <source>
        <dbReference type="SAM" id="SignalP"/>
    </source>
</evidence>
<accession>A0AAW1Q5E0</accession>
<organism evidence="2 3">
    <name type="scientific">Apatococcus lobatus</name>
    <dbReference type="NCBI Taxonomy" id="904363"/>
    <lineage>
        <taxon>Eukaryota</taxon>
        <taxon>Viridiplantae</taxon>
        <taxon>Chlorophyta</taxon>
        <taxon>core chlorophytes</taxon>
        <taxon>Trebouxiophyceae</taxon>
        <taxon>Chlorellales</taxon>
        <taxon>Chlorellaceae</taxon>
        <taxon>Apatococcus</taxon>
    </lineage>
</organism>
<dbReference type="AlphaFoldDB" id="A0AAW1Q5E0"/>
<evidence type="ECO:0000313" key="2">
    <source>
        <dbReference type="EMBL" id="KAK9817500.1"/>
    </source>
</evidence>
<proteinExistence type="predicted"/>
<gene>
    <name evidence="2" type="ORF">WJX74_002545</name>
</gene>
<comment type="caution">
    <text evidence="2">The sequence shown here is derived from an EMBL/GenBank/DDBJ whole genome shotgun (WGS) entry which is preliminary data.</text>
</comment>
<name>A0AAW1Q5E0_9CHLO</name>
<keyword evidence="1" id="KW-0732">Signal</keyword>
<sequence length="182" mass="18649">MLGSMALLARLLTALCVLTSASIFAQQVSGPSSEGLLASAPGTPGDYTLSSGQYVFTVSPNISLGSYTDKAQAYFSGINGVLASAGSTSVFGAENSLITAQIPTPPYPLNITMPSHSWFLTDPFGGAACISYSFASNTSAAIVGVADADQLLDNNYQKSLSASHTQHVAPATAHLARCTPLP</sequence>
<feature type="signal peptide" evidence="1">
    <location>
        <begin position="1"/>
        <end position="21"/>
    </location>
</feature>
<dbReference type="EMBL" id="JALJOS010000067">
    <property type="protein sequence ID" value="KAK9817500.1"/>
    <property type="molecule type" value="Genomic_DNA"/>
</dbReference>
<feature type="chain" id="PRO_5043743906" evidence="1">
    <location>
        <begin position="22"/>
        <end position="182"/>
    </location>
</feature>
<reference evidence="2 3" key="1">
    <citation type="journal article" date="2024" name="Nat. Commun.">
        <title>Phylogenomics reveals the evolutionary origins of lichenization in chlorophyte algae.</title>
        <authorList>
            <person name="Puginier C."/>
            <person name="Libourel C."/>
            <person name="Otte J."/>
            <person name="Skaloud P."/>
            <person name="Haon M."/>
            <person name="Grisel S."/>
            <person name="Petersen M."/>
            <person name="Berrin J.G."/>
            <person name="Delaux P.M."/>
            <person name="Dal Grande F."/>
            <person name="Keller J."/>
        </authorList>
    </citation>
    <scope>NUCLEOTIDE SEQUENCE [LARGE SCALE GENOMIC DNA]</scope>
    <source>
        <strain evidence="2 3">SAG 2145</strain>
    </source>
</reference>
<dbReference type="Proteomes" id="UP001438707">
    <property type="component" value="Unassembled WGS sequence"/>
</dbReference>
<protein>
    <submittedName>
        <fullName evidence="2">Uncharacterized protein</fullName>
    </submittedName>
</protein>
<keyword evidence="3" id="KW-1185">Reference proteome</keyword>
<evidence type="ECO:0000313" key="3">
    <source>
        <dbReference type="Proteomes" id="UP001438707"/>
    </source>
</evidence>